<dbReference type="AlphaFoldDB" id="A0A5B7E3J1"/>
<feature type="compositionally biased region" description="Basic and acidic residues" evidence="1">
    <location>
        <begin position="47"/>
        <end position="71"/>
    </location>
</feature>
<name>A0A5B7E3J1_PORTR</name>
<feature type="compositionally biased region" description="Basic and acidic residues" evidence="1">
    <location>
        <begin position="1"/>
        <end position="13"/>
    </location>
</feature>
<protein>
    <submittedName>
        <fullName evidence="2">Uncharacterized protein</fullName>
    </submittedName>
</protein>
<gene>
    <name evidence="2" type="ORF">E2C01_021540</name>
</gene>
<keyword evidence="3" id="KW-1185">Reference proteome</keyword>
<dbReference type="Proteomes" id="UP000324222">
    <property type="component" value="Unassembled WGS sequence"/>
</dbReference>
<evidence type="ECO:0000313" key="3">
    <source>
        <dbReference type="Proteomes" id="UP000324222"/>
    </source>
</evidence>
<organism evidence="2 3">
    <name type="scientific">Portunus trituberculatus</name>
    <name type="common">Swimming crab</name>
    <name type="synonym">Neptunus trituberculatus</name>
    <dbReference type="NCBI Taxonomy" id="210409"/>
    <lineage>
        <taxon>Eukaryota</taxon>
        <taxon>Metazoa</taxon>
        <taxon>Ecdysozoa</taxon>
        <taxon>Arthropoda</taxon>
        <taxon>Crustacea</taxon>
        <taxon>Multicrustacea</taxon>
        <taxon>Malacostraca</taxon>
        <taxon>Eumalacostraca</taxon>
        <taxon>Eucarida</taxon>
        <taxon>Decapoda</taxon>
        <taxon>Pleocyemata</taxon>
        <taxon>Brachyura</taxon>
        <taxon>Eubrachyura</taxon>
        <taxon>Portunoidea</taxon>
        <taxon>Portunidae</taxon>
        <taxon>Portuninae</taxon>
        <taxon>Portunus</taxon>
    </lineage>
</organism>
<reference evidence="2 3" key="1">
    <citation type="submission" date="2019-05" db="EMBL/GenBank/DDBJ databases">
        <title>Another draft genome of Portunus trituberculatus and its Hox gene families provides insights of decapod evolution.</title>
        <authorList>
            <person name="Jeong J.-H."/>
            <person name="Song I."/>
            <person name="Kim S."/>
            <person name="Choi T."/>
            <person name="Kim D."/>
            <person name="Ryu S."/>
            <person name="Kim W."/>
        </authorList>
    </citation>
    <scope>NUCLEOTIDE SEQUENCE [LARGE SCALE GENOMIC DNA]</scope>
    <source>
        <tissue evidence="2">Muscle</tissue>
    </source>
</reference>
<evidence type="ECO:0000256" key="1">
    <source>
        <dbReference type="SAM" id="MobiDB-lite"/>
    </source>
</evidence>
<sequence>MNMKGRGETERHLTSGQREGTGSTHEERSTGETVGVESLGGKLRGHVQRDEVVRWYGSDEARRIGEERGEAGQEGASRGEAGVDEERGRETRRRDKAGAAGGMGGVHERPGNATGSKRPVDEGSNSWR</sequence>
<feature type="compositionally biased region" description="Basic and acidic residues" evidence="1">
    <location>
        <begin position="84"/>
        <end position="97"/>
    </location>
</feature>
<evidence type="ECO:0000313" key="2">
    <source>
        <dbReference type="EMBL" id="MPC28338.1"/>
    </source>
</evidence>
<feature type="region of interest" description="Disordered" evidence="1">
    <location>
        <begin position="1"/>
        <end position="128"/>
    </location>
</feature>
<proteinExistence type="predicted"/>
<dbReference type="EMBL" id="VSRR010001895">
    <property type="protein sequence ID" value="MPC28338.1"/>
    <property type="molecule type" value="Genomic_DNA"/>
</dbReference>
<comment type="caution">
    <text evidence="2">The sequence shown here is derived from an EMBL/GenBank/DDBJ whole genome shotgun (WGS) entry which is preliminary data.</text>
</comment>
<feature type="compositionally biased region" description="Polar residues" evidence="1">
    <location>
        <begin position="14"/>
        <end position="23"/>
    </location>
</feature>
<accession>A0A5B7E3J1</accession>